<proteinExistence type="predicted"/>
<reference evidence="1 3" key="1">
    <citation type="journal article" date="2014" name="Am. J. Bot.">
        <title>Genome assembly and annotation for red clover (Trifolium pratense; Fabaceae).</title>
        <authorList>
            <person name="Istvanek J."/>
            <person name="Jaros M."/>
            <person name="Krenek A."/>
            <person name="Repkova J."/>
        </authorList>
    </citation>
    <scope>NUCLEOTIDE SEQUENCE [LARGE SCALE GENOMIC DNA]</scope>
    <source>
        <strain evidence="3">cv. Tatra</strain>
        <tissue evidence="1">Young leaves</tissue>
    </source>
</reference>
<dbReference type="EMBL" id="ASHM01012602">
    <property type="protein sequence ID" value="PNX94554.1"/>
    <property type="molecule type" value="Genomic_DNA"/>
</dbReference>
<accession>A0A2K3MUZ5</accession>
<evidence type="ECO:0000313" key="1">
    <source>
        <dbReference type="EMBL" id="PNX94554.1"/>
    </source>
</evidence>
<gene>
    <name evidence="2" type="ORF">L195_g013615</name>
    <name evidence="1" type="ORF">L195_g017731</name>
</gene>
<dbReference type="Proteomes" id="UP000236291">
    <property type="component" value="Unassembled WGS sequence"/>
</dbReference>
<evidence type="ECO:0000313" key="3">
    <source>
        <dbReference type="Proteomes" id="UP000236291"/>
    </source>
</evidence>
<sequence>MIRADYPEKRLKIEKVLEELSTNRDSLTYHETFSSSVCFGLACFREEVSRLHCEETGALELREVP</sequence>
<reference evidence="1 3" key="2">
    <citation type="journal article" date="2017" name="Front. Plant Sci.">
        <title>Gene Classification and Mining of Molecular Markers Useful in Red Clover (Trifolium pratense) Breeding.</title>
        <authorList>
            <person name="Istvanek J."/>
            <person name="Dluhosova J."/>
            <person name="Dluhos P."/>
            <person name="Patkova L."/>
            <person name="Nedelnik J."/>
            <person name="Repkova J."/>
        </authorList>
    </citation>
    <scope>NUCLEOTIDE SEQUENCE [LARGE SCALE GENOMIC DNA]</scope>
    <source>
        <strain evidence="3">cv. Tatra</strain>
        <tissue evidence="1">Young leaves</tissue>
    </source>
</reference>
<dbReference type="EMBL" id="ASHM01008891">
    <property type="protein sequence ID" value="PNY16886.1"/>
    <property type="molecule type" value="Genomic_DNA"/>
</dbReference>
<organism evidence="1 3">
    <name type="scientific">Trifolium pratense</name>
    <name type="common">Red clover</name>
    <dbReference type="NCBI Taxonomy" id="57577"/>
    <lineage>
        <taxon>Eukaryota</taxon>
        <taxon>Viridiplantae</taxon>
        <taxon>Streptophyta</taxon>
        <taxon>Embryophyta</taxon>
        <taxon>Tracheophyta</taxon>
        <taxon>Spermatophyta</taxon>
        <taxon>Magnoliopsida</taxon>
        <taxon>eudicotyledons</taxon>
        <taxon>Gunneridae</taxon>
        <taxon>Pentapetalae</taxon>
        <taxon>rosids</taxon>
        <taxon>fabids</taxon>
        <taxon>Fabales</taxon>
        <taxon>Fabaceae</taxon>
        <taxon>Papilionoideae</taxon>
        <taxon>50 kb inversion clade</taxon>
        <taxon>NPAAA clade</taxon>
        <taxon>Hologalegina</taxon>
        <taxon>IRL clade</taxon>
        <taxon>Trifolieae</taxon>
        <taxon>Trifolium</taxon>
    </lineage>
</organism>
<protein>
    <submittedName>
        <fullName evidence="1">Uncharacterized protein</fullName>
    </submittedName>
</protein>
<dbReference type="AlphaFoldDB" id="A0A2K3MUZ5"/>
<comment type="caution">
    <text evidence="1">The sequence shown here is derived from an EMBL/GenBank/DDBJ whole genome shotgun (WGS) entry which is preliminary data.</text>
</comment>
<name>A0A2K3MUZ5_TRIPR</name>
<evidence type="ECO:0000313" key="2">
    <source>
        <dbReference type="EMBL" id="PNY16886.1"/>
    </source>
</evidence>